<evidence type="ECO:0000313" key="1">
    <source>
        <dbReference type="EMBL" id="CAD7423173.1"/>
    </source>
</evidence>
<dbReference type="InterPro" id="IPR013783">
    <property type="entry name" value="Ig-like_fold"/>
</dbReference>
<protein>
    <recommendedName>
        <fullName evidence="2">Ig-like domain-containing protein</fullName>
    </recommendedName>
</protein>
<sequence>MRPPKRKCQVKKVSSSTTTSTTITVFSSFPVVNQHYEPEVQSPGGFLGNNVIIRCSVPSFVKERVSITSWLQEPSFNIYPSTVSEPALRDQQFSLYLAVPPSSQPASYVRMRTTVKHHVAGTVKRTVPYKDFSGSPVYCESDALNHSDAEAGYNLLNGTNSRGDGRATRRVLPRAGHSVELCKDTIEQGNLSACGERRAERPLDYVTGLHVSCSPHERLVVRRLTSLATPTYGPSHYWFMFQEFPDNPREHPSRIKPTRIYRSHDMLKYNLRAESIQHAAWERALNGKYHMLPSGELMILNISRSDAQRTYRCRTHHQLTQEAVVSGNAGRIQLTDIRGPVAPILNEKLVMISAKVDETVVVPCVAYANPRPQYSALLPI</sequence>
<evidence type="ECO:0008006" key="2">
    <source>
        <dbReference type="Google" id="ProtNLM"/>
    </source>
</evidence>
<dbReference type="EMBL" id="OB792650">
    <property type="protein sequence ID" value="CAD7423173.1"/>
    <property type="molecule type" value="Genomic_DNA"/>
</dbReference>
<reference evidence="1" key="1">
    <citation type="submission" date="2020-11" db="EMBL/GenBank/DDBJ databases">
        <authorList>
            <person name="Tran Van P."/>
        </authorList>
    </citation>
    <scope>NUCLEOTIDE SEQUENCE</scope>
</reference>
<dbReference type="AlphaFoldDB" id="A0A7R9HI53"/>
<gene>
    <name evidence="1" type="ORF">TMSB3V08_LOCUS167</name>
</gene>
<organism evidence="1">
    <name type="scientific">Timema monikensis</name>
    <dbReference type="NCBI Taxonomy" id="170555"/>
    <lineage>
        <taxon>Eukaryota</taxon>
        <taxon>Metazoa</taxon>
        <taxon>Ecdysozoa</taxon>
        <taxon>Arthropoda</taxon>
        <taxon>Hexapoda</taxon>
        <taxon>Insecta</taxon>
        <taxon>Pterygota</taxon>
        <taxon>Neoptera</taxon>
        <taxon>Polyneoptera</taxon>
        <taxon>Phasmatodea</taxon>
        <taxon>Timematodea</taxon>
        <taxon>Timematoidea</taxon>
        <taxon>Timematidae</taxon>
        <taxon>Timema</taxon>
    </lineage>
</organism>
<accession>A0A7R9HI53</accession>
<dbReference type="Gene3D" id="2.60.40.10">
    <property type="entry name" value="Immunoglobulins"/>
    <property type="match status" value="2"/>
</dbReference>
<name>A0A7R9HI53_9NEOP</name>
<proteinExistence type="predicted"/>